<evidence type="ECO:0000313" key="3">
    <source>
        <dbReference type="Proteomes" id="UP001150830"/>
    </source>
</evidence>
<protein>
    <submittedName>
        <fullName evidence="2">Metal-dependent hydrolase</fullName>
    </submittedName>
</protein>
<feature type="transmembrane region" description="Helical" evidence="1">
    <location>
        <begin position="69"/>
        <end position="89"/>
    </location>
</feature>
<dbReference type="InterPro" id="IPR007404">
    <property type="entry name" value="YdjM-like"/>
</dbReference>
<feature type="transmembrane region" description="Helical" evidence="1">
    <location>
        <begin position="95"/>
        <end position="112"/>
    </location>
</feature>
<accession>A0A9X3EHK1</accession>
<dbReference type="EMBL" id="JAPNOA010000059">
    <property type="protein sequence ID" value="MCY0967350.1"/>
    <property type="molecule type" value="Genomic_DNA"/>
</dbReference>
<reference evidence="2" key="1">
    <citation type="submission" date="2022-11" db="EMBL/GenBank/DDBJ databases">
        <title>Parathalassolutuus dongxingensis gen. nov., sp. nov., a novel member of family Oceanospirillaceae isolated from a coastal shrimp pond in Guangxi, China.</title>
        <authorList>
            <person name="Chen H."/>
        </authorList>
    </citation>
    <scope>NUCLEOTIDE SEQUENCE</scope>
    <source>
        <strain evidence="2">G-43</strain>
    </source>
</reference>
<comment type="caution">
    <text evidence="2">The sequence shown here is derived from an EMBL/GenBank/DDBJ whole genome shotgun (WGS) entry which is preliminary data.</text>
</comment>
<dbReference type="GO" id="GO:0016787">
    <property type="term" value="F:hydrolase activity"/>
    <property type="evidence" value="ECO:0007669"/>
    <property type="project" value="UniProtKB-KW"/>
</dbReference>
<gene>
    <name evidence="2" type="ORF">OUO13_19395</name>
</gene>
<feature type="transmembrane region" description="Helical" evidence="1">
    <location>
        <begin position="33"/>
        <end position="57"/>
    </location>
</feature>
<keyword evidence="1" id="KW-0472">Membrane</keyword>
<dbReference type="AlphaFoldDB" id="A0A9X3EHK1"/>
<keyword evidence="1" id="KW-1133">Transmembrane helix</keyword>
<sequence>MHTCLFILCEYPVASFKTHISVAAGASAMGASALLAIDLIDLSMAASLWLLGTLGGILPDVDSDTSKPVMWLFNTLGIGAAALTCWWLVPGPALYMLWIAMAMAFVLFGVLLREVFFHFTVHRGIYHSLLAVIFACLLSALLAWHMAGLSSLESWLTGFFVGGGYLVHLVLDECYSVDFNGARFKKSFGTALKPVCMNNWLGSLMLAIACIPLVWFGPDTETLQLVLESWQPHWWHSLVAMVGR</sequence>
<dbReference type="Pfam" id="PF04307">
    <property type="entry name" value="YdjM"/>
    <property type="match status" value="1"/>
</dbReference>
<feature type="transmembrane region" description="Helical" evidence="1">
    <location>
        <begin position="196"/>
        <end position="217"/>
    </location>
</feature>
<feature type="transmembrane region" description="Helical" evidence="1">
    <location>
        <begin position="124"/>
        <end position="144"/>
    </location>
</feature>
<keyword evidence="3" id="KW-1185">Reference proteome</keyword>
<evidence type="ECO:0000256" key="1">
    <source>
        <dbReference type="SAM" id="Phobius"/>
    </source>
</evidence>
<organism evidence="2 3">
    <name type="scientific">Parathalassolituus penaei</name>
    <dbReference type="NCBI Taxonomy" id="2997323"/>
    <lineage>
        <taxon>Bacteria</taxon>
        <taxon>Pseudomonadati</taxon>
        <taxon>Pseudomonadota</taxon>
        <taxon>Gammaproteobacteria</taxon>
        <taxon>Oceanospirillales</taxon>
        <taxon>Oceanospirillaceae</taxon>
        <taxon>Parathalassolituus</taxon>
    </lineage>
</organism>
<evidence type="ECO:0000313" key="2">
    <source>
        <dbReference type="EMBL" id="MCY0967350.1"/>
    </source>
</evidence>
<feature type="transmembrane region" description="Helical" evidence="1">
    <location>
        <begin position="156"/>
        <end position="175"/>
    </location>
</feature>
<name>A0A9X3EHK1_9GAMM</name>
<keyword evidence="1" id="KW-0812">Transmembrane</keyword>
<proteinExistence type="predicted"/>
<dbReference type="Proteomes" id="UP001150830">
    <property type="component" value="Unassembled WGS sequence"/>
</dbReference>
<keyword evidence="2" id="KW-0378">Hydrolase</keyword>